<accession>A0A4J1TT55</accession>
<organism evidence="1">
    <name type="scientific">Streptococcus pneumoniae</name>
    <dbReference type="NCBI Taxonomy" id="1313"/>
    <lineage>
        <taxon>Bacteria</taxon>
        <taxon>Bacillati</taxon>
        <taxon>Bacillota</taxon>
        <taxon>Bacilli</taxon>
        <taxon>Lactobacillales</taxon>
        <taxon>Streptococcaceae</taxon>
        <taxon>Streptococcus</taxon>
    </lineage>
</organism>
<sequence>MNTIERTRRLVKGCATHCFEVVDRTDEVSSKHVFEVVDETDEVSSKHVFEVVDETDEVSNHTYGKAT</sequence>
<keyword evidence="1" id="KW-0378">Hydrolase</keyword>
<dbReference type="RefSeq" id="WP_001092045.1">
    <property type="nucleotide sequence ID" value="NZ_CFQS02000198.1"/>
</dbReference>
<dbReference type="EMBL" id="CAATGA010000022">
    <property type="protein sequence ID" value="VNP34004.1"/>
    <property type="molecule type" value="Genomic_DNA"/>
</dbReference>
<dbReference type="AlphaFoldDB" id="A0A4J1TT55"/>
<proteinExistence type="predicted"/>
<reference evidence="1" key="1">
    <citation type="submission" date="2019-04" db="EMBL/GenBank/DDBJ databases">
        <authorList>
            <consortium name="Pathogen Informatics"/>
        </authorList>
    </citation>
    <scope>NUCLEOTIDE SEQUENCE</scope>
    <source>
        <strain evidence="1">GPSC156</strain>
    </source>
</reference>
<protein>
    <submittedName>
        <fullName evidence="1">Chlorohydrolase</fullName>
    </submittedName>
</protein>
<dbReference type="GO" id="GO:0016787">
    <property type="term" value="F:hydrolase activity"/>
    <property type="evidence" value="ECO:0007669"/>
    <property type="project" value="UniProtKB-KW"/>
</dbReference>
<name>A0A4J1TT55_STREE</name>
<evidence type="ECO:0000313" key="1">
    <source>
        <dbReference type="EMBL" id="VNP34004.1"/>
    </source>
</evidence>
<gene>
    <name evidence="1" type="ORF">SAMEA2796746_02083</name>
</gene>